<feature type="domain" description="C2H2-type" evidence="18">
    <location>
        <begin position="973"/>
        <end position="1001"/>
    </location>
</feature>
<dbReference type="InterPro" id="IPR050537">
    <property type="entry name" value="2-oxoacid_dehydrogenase"/>
</dbReference>
<sequence>MMVSCSPQEGFHEIDASARLQLDFDTCHILAFTVRGILASSLGFFSVFSQLRSTKKNRAGLDFFDMAGIFTCSSRSTSTLALRLLGKHSPASRVPKSRFSSNQGGRNRAAAYALVSKSCHSKQILSSSQWIVASRNIHSSRILWDEIKIVTVPQFADSISEGDVRWEKAVGDSVIEDEVVAEIETDKTSIPVPSPGAGTIEERFVEDGTTVKPGDKLFKLKVTGGGGGGKAAAKPAAAPSEAAAPPPPPPVAAAAAPVAAPSAPPPPPPPKPAAAAAPMTSIPVAAIRHAQAIEAATVKLPPADPTTEITGTRSEQRVKMNRMRLRIAQRLKEAQNTNAMLTTFNEIDMSNIMEFRKANLDAFQKKHNLKLGFMSAFVKASAYALQDQPVVNAVIDGNDIVYRDYVDISVAVATPKGLVVPVLRNVEGMNYADIERAIAALGEKARSGALAVEDMDGGTFTISNGGVFGSLFGTPIINPPQSAILGMHAIFDRPVAVKGQVVIRPMMYVALTYDHRLVDGREAVTFLRKIKAAVEDPRILKNPFAFPPKTGNTKMSTDLAKSEDFDTDNDRGKDNCSDEDDDEYEEEKSEDLKMNGFEENGFGEDGKKIDFYEDAHSVSSNCQEREVQVCRVCKMSSPSIEAFTTHILEDHTIGALCGFCMISFRSRARLVEHVRTHTQLALKRPEIKSVRKPTREMPRNCKTCKQELSPLSPHTCHANTCKLCQKPLRTRNEFEVHMMRLHCSETACQFCGVKLSSTPNLIYHLKSHTSLRYPAFKCDNCGLRFRSEAKLKLHECQPISSPEASPAKDLKDHLNSNYAEKSDKSNSNASAKEPKVQAPTEKCGICDAKYKSRTELEQHRKDQHSCRYCKYIMRSQEEFESHMMEEHSSKDECQFCNRKFVTSSALRTHLKIHTLITYKGHKCSRCKQQFTSLKEKAAHRCQKYPCVDCSQSFPSDTALENHRNHEHSDSKALKCNLCLKYFMKRNALAVHMKTKHKNLEDE</sequence>
<feature type="domain" description="C2H2-type" evidence="18">
    <location>
        <begin position="944"/>
        <end position="972"/>
    </location>
</feature>
<dbReference type="PROSITE" id="PS00189">
    <property type="entry name" value="LIPOYL"/>
    <property type="match status" value="1"/>
</dbReference>
<evidence type="ECO:0000256" key="7">
    <source>
        <dbReference type="ARBA" id="ARBA00022532"/>
    </source>
</evidence>
<feature type="domain" description="C2H2-type" evidence="18">
    <location>
        <begin position="655"/>
        <end position="678"/>
    </location>
</feature>
<evidence type="ECO:0000256" key="6">
    <source>
        <dbReference type="ARBA" id="ARBA00020294"/>
    </source>
</evidence>
<dbReference type="Pfam" id="PF00364">
    <property type="entry name" value="Biotin_lipoyl"/>
    <property type="match status" value="1"/>
</dbReference>
<evidence type="ECO:0000256" key="2">
    <source>
        <dbReference type="ARBA" id="ARBA00004173"/>
    </source>
</evidence>
<proteinExistence type="inferred from homology"/>
<dbReference type="AlphaFoldDB" id="A0A8S1CVS5"/>
<evidence type="ECO:0000256" key="15">
    <source>
        <dbReference type="ARBA" id="ARBA00046046"/>
    </source>
</evidence>
<evidence type="ECO:0000256" key="13">
    <source>
        <dbReference type="ARBA" id="ARBA00031331"/>
    </source>
</evidence>
<dbReference type="PROSITE" id="PS50157">
    <property type="entry name" value="ZINC_FINGER_C2H2_2"/>
    <property type="match status" value="6"/>
</dbReference>
<evidence type="ECO:0000256" key="8">
    <source>
        <dbReference type="ARBA" id="ARBA00022679"/>
    </source>
</evidence>
<comment type="function">
    <text evidence="15">Dihydrolipoamide succinyltransferase (E2) component of the 2-oxoglutarate dehydrogenase complex. The 2-oxoglutarate dehydrogenase complex catalyzes the overall conversion of 2-oxoglutarate to succinyl-CoA and CO(2). The 2-oxoglutarate dehydrogenase complex is mainly active in the mitochondrion. A fraction of the 2-oxoglutarate dehydrogenase complex also localizes in the nucleus and is required for lysine succinylation of histones: associates with KAT2A on chromatin and provides succinyl-CoA to histone succinyltransferase KAT2A.</text>
</comment>
<name>A0A8S1CVS5_9INSE</name>
<accession>A0A8S1CVS5</accession>
<keyword evidence="21" id="KW-1185">Reference proteome</keyword>
<evidence type="ECO:0000256" key="17">
    <source>
        <dbReference type="SAM" id="MobiDB-lite"/>
    </source>
</evidence>
<dbReference type="InterPro" id="IPR000089">
    <property type="entry name" value="Biotin_lipoyl"/>
</dbReference>
<evidence type="ECO:0000256" key="9">
    <source>
        <dbReference type="ARBA" id="ARBA00022823"/>
    </source>
</evidence>
<feature type="compositionally biased region" description="Basic and acidic residues" evidence="17">
    <location>
        <begin position="560"/>
        <end position="576"/>
    </location>
</feature>
<evidence type="ECO:0000256" key="11">
    <source>
        <dbReference type="ARBA" id="ARBA00023128"/>
    </source>
</evidence>
<dbReference type="PANTHER" id="PTHR43416">
    <property type="entry name" value="DIHYDROLIPOYLLYSINE-RESIDUE SUCCINYLTRANSFERASE COMPONENT OF 2-OXOGLUTARATE DEHYDROGENASE COMPLEX, MITOCHONDRIAL-RELATED"/>
    <property type="match status" value="1"/>
</dbReference>
<feature type="compositionally biased region" description="Acidic residues" evidence="17">
    <location>
        <begin position="577"/>
        <end position="589"/>
    </location>
</feature>
<dbReference type="GO" id="GO:0005739">
    <property type="term" value="C:mitochondrion"/>
    <property type="evidence" value="ECO:0007669"/>
    <property type="project" value="UniProtKB-SubCell"/>
</dbReference>
<dbReference type="GO" id="GO:0004149">
    <property type="term" value="F:dihydrolipoyllysine-residue succinyltransferase activity"/>
    <property type="evidence" value="ECO:0007669"/>
    <property type="project" value="UniProtKB-EC"/>
</dbReference>
<dbReference type="Pfam" id="PF00198">
    <property type="entry name" value="2-oxoacid_dh"/>
    <property type="match status" value="1"/>
</dbReference>
<dbReference type="PANTHER" id="PTHR43416:SF5">
    <property type="entry name" value="DIHYDROLIPOYLLYSINE-RESIDUE SUCCINYLTRANSFERASE COMPONENT OF 2-OXOGLUTARATE DEHYDROGENASE COMPLEX, MITOCHONDRIAL"/>
    <property type="match status" value="1"/>
</dbReference>
<dbReference type="SMART" id="SM00355">
    <property type="entry name" value="ZnF_C2H2"/>
    <property type="match status" value="10"/>
</dbReference>
<evidence type="ECO:0000256" key="10">
    <source>
        <dbReference type="ARBA" id="ARBA00022946"/>
    </source>
</evidence>
<feature type="region of interest" description="Disordered" evidence="17">
    <location>
        <begin position="543"/>
        <end position="599"/>
    </location>
</feature>
<dbReference type="InterPro" id="IPR036236">
    <property type="entry name" value="Znf_C2H2_sf"/>
</dbReference>
<dbReference type="EMBL" id="CADEPI010000066">
    <property type="protein sequence ID" value="CAB3371880.1"/>
    <property type="molecule type" value="Genomic_DNA"/>
</dbReference>
<dbReference type="InterPro" id="IPR023213">
    <property type="entry name" value="CAT-like_dom_sf"/>
</dbReference>
<evidence type="ECO:0000256" key="12">
    <source>
        <dbReference type="ARBA" id="ARBA00023315"/>
    </source>
</evidence>
<dbReference type="SUPFAM" id="SSF57667">
    <property type="entry name" value="beta-beta-alpha zinc fingers"/>
    <property type="match status" value="3"/>
</dbReference>
<keyword evidence="16" id="KW-0862">Zinc</keyword>
<dbReference type="SUPFAM" id="SSF51230">
    <property type="entry name" value="Single hybrid motif"/>
    <property type="match status" value="1"/>
</dbReference>
<dbReference type="FunFam" id="3.30.559.10:FF:000006">
    <property type="entry name" value="Dihydrolipoyllysine-residue succinyltransferase component of 2-oxoglutarate dehydrogenase complex, mitochondrial"/>
    <property type="match status" value="1"/>
</dbReference>
<feature type="domain" description="C2H2-type" evidence="18">
    <location>
        <begin position="746"/>
        <end position="773"/>
    </location>
</feature>
<organism evidence="20 21">
    <name type="scientific">Cloeon dipterum</name>
    <dbReference type="NCBI Taxonomy" id="197152"/>
    <lineage>
        <taxon>Eukaryota</taxon>
        <taxon>Metazoa</taxon>
        <taxon>Ecdysozoa</taxon>
        <taxon>Arthropoda</taxon>
        <taxon>Hexapoda</taxon>
        <taxon>Insecta</taxon>
        <taxon>Pterygota</taxon>
        <taxon>Palaeoptera</taxon>
        <taxon>Ephemeroptera</taxon>
        <taxon>Pisciforma</taxon>
        <taxon>Baetidae</taxon>
        <taxon>Cloeon</taxon>
    </lineage>
</organism>
<dbReference type="GO" id="GO:0006099">
    <property type="term" value="P:tricarboxylic acid cycle"/>
    <property type="evidence" value="ECO:0007669"/>
    <property type="project" value="UniProtKB-KW"/>
</dbReference>
<evidence type="ECO:0000256" key="14">
    <source>
        <dbReference type="ARBA" id="ARBA00032406"/>
    </source>
</evidence>
<keyword evidence="8" id="KW-0808">Transferase</keyword>
<dbReference type="Gene3D" id="2.40.50.100">
    <property type="match status" value="1"/>
</dbReference>
<keyword evidence="9" id="KW-0450">Lipoyl</keyword>
<keyword evidence="12" id="KW-0012">Acyltransferase</keyword>
<evidence type="ECO:0000313" key="20">
    <source>
        <dbReference type="EMBL" id="CAB3371880.1"/>
    </source>
</evidence>
<dbReference type="OrthoDB" id="5391403at2759"/>
<comment type="caution">
    <text evidence="20">The sequence shown here is derived from an EMBL/GenBank/DDBJ whole genome shotgun (WGS) entry which is preliminary data.</text>
</comment>
<dbReference type="NCBIfam" id="NF004309">
    <property type="entry name" value="PRK05704.1"/>
    <property type="match status" value="1"/>
</dbReference>
<dbReference type="Pfam" id="PF00096">
    <property type="entry name" value="zf-C2H2"/>
    <property type="match status" value="1"/>
</dbReference>
<evidence type="ECO:0000259" key="19">
    <source>
        <dbReference type="PROSITE" id="PS50968"/>
    </source>
</evidence>
<keyword evidence="11" id="KW-0496">Mitochondrion</keyword>
<reference evidence="20 21" key="1">
    <citation type="submission" date="2020-04" db="EMBL/GenBank/DDBJ databases">
        <authorList>
            <person name="Alioto T."/>
            <person name="Alioto T."/>
            <person name="Gomez Garrido J."/>
        </authorList>
    </citation>
    <scope>NUCLEOTIDE SEQUENCE [LARGE SCALE GENOMIC DNA]</scope>
</reference>
<dbReference type="Gene3D" id="3.30.160.60">
    <property type="entry name" value="Classic Zinc Finger"/>
    <property type="match status" value="3"/>
</dbReference>
<feature type="compositionally biased region" description="Low complexity" evidence="17">
    <location>
        <begin position="231"/>
        <end position="243"/>
    </location>
</feature>
<evidence type="ECO:0000256" key="1">
    <source>
        <dbReference type="ARBA" id="ARBA00001938"/>
    </source>
</evidence>
<comment type="cofactor">
    <cofactor evidence="1">
        <name>(R)-lipoate</name>
        <dbReference type="ChEBI" id="CHEBI:83088"/>
    </cofactor>
</comment>
<feature type="compositionally biased region" description="Low complexity" evidence="17">
    <location>
        <begin position="252"/>
        <end position="261"/>
    </location>
</feature>
<protein>
    <recommendedName>
        <fullName evidence="6">Dihydrolipoyllysine-residue succinyltransferase component of 2-oxoglutarate dehydrogenase complex, mitochondrial</fullName>
        <ecNumber evidence="5">2.3.1.61</ecNumber>
    </recommendedName>
    <alternativeName>
        <fullName evidence="14">2-oxoglutarate dehydrogenase complex component E2</fullName>
    </alternativeName>
    <alternativeName>
        <fullName evidence="13">E2K</fullName>
    </alternativeName>
</protein>
<evidence type="ECO:0000256" key="4">
    <source>
        <dbReference type="ARBA" id="ARBA00007317"/>
    </source>
</evidence>
<dbReference type="InterPro" id="IPR001078">
    <property type="entry name" value="2-oxoacid_DH_actylTfrase"/>
</dbReference>
<dbReference type="EC" id="2.3.1.61" evidence="5"/>
<dbReference type="InterPro" id="IPR011053">
    <property type="entry name" value="Single_hybrid_motif"/>
</dbReference>
<feature type="domain" description="C2H2-type" evidence="18">
    <location>
        <begin position="891"/>
        <end position="914"/>
    </location>
</feature>
<evidence type="ECO:0000256" key="5">
    <source>
        <dbReference type="ARBA" id="ARBA00012945"/>
    </source>
</evidence>
<evidence type="ECO:0000256" key="16">
    <source>
        <dbReference type="PROSITE-ProRule" id="PRU00042"/>
    </source>
</evidence>
<keyword evidence="10" id="KW-0809">Transit peptide</keyword>
<feature type="region of interest" description="Disordered" evidence="17">
    <location>
        <begin position="225"/>
        <end position="276"/>
    </location>
</feature>
<dbReference type="Gene3D" id="3.30.559.10">
    <property type="entry name" value="Chloramphenicol acetyltransferase-like domain"/>
    <property type="match status" value="1"/>
</dbReference>
<dbReference type="InterPro" id="IPR003016">
    <property type="entry name" value="2-oxoA_DH_lipoyl-BS"/>
</dbReference>
<keyword evidence="16" id="KW-0863">Zinc-finger</keyword>
<dbReference type="PROSITE" id="PS00028">
    <property type="entry name" value="ZINC_FINGER_C2H2_1"/>
    <property type="match status" value="7"/>
</dbReference>
<dbReference type="InterPro" id="IPR006255">
    <property type="entry name" value="SucB"/>
</dbReference>
<dbReference type="CDD" id="cd06849">
    <property type="entry name" value="lipoyl_domain"/>
    <property type="match status" value="1"/>
</dbReference>
<dbReference type="SUPFAM" id="SSF52777">
    <property type="entry name" value="CoA-dependent acyltransferases"/>
    <property type="match status" value="1"/>
</dbReference>
<keyword evidence="16" id="KW-0479">Metal-binding</keyword>
<dbReference type="Proteomes" id="UP000494165">
    <property type="component" value="Unassembled WGS sequence"/>
</dbReference>
<dbReference type="GO" id="GO:0045252">
    <property type="term" value="C:oxoglutarate dehydrogenase complex"/>
    <property type="evidence" value="ECO:0007669"/>
    <property type="project" value="InterPro"/>
</dbReference>
<feature type="domain" description="C2H2-type" evidence="18">
    <location>
        <begin position="776"/>
        <end position="805"/>
    </location>
</feature>
<evidence type="ECO:0000256" key="3">
    <source>
        <dbReference type="ARBA" id="ARBA00005145"/>
    </source>
</evidence>
<keyword evidence="7" id="KW-0816">Tricarboxylic acid cycle</keyword>
<evidence type="ECO:0000259" key="18">
    <source>
        <dbReference type="PROSITE" id="PS50157"/>
    </source>
</evidence>
<comment type="pathway">
    <text evidence="3">Amino-acid degradation; L-lysine degradation via saccharopine pathway; glutaryl-CoA from L-lysine: step 6/6.</text>
</comment>
<feature type="domain" description="Lipoyl-binding" evidence="19">
    <location>
        <begin position="147"/>
        <end position="221"/>
    </location>
</feature>
<dbReference type="NCBIfam" id="TIGR01347">
    <property type="entry name" value="sucB"/>
    <property type="match status" value="1"/>
</dbReference>
<comment type="similarity">
    <text evidence="4">Belongs to the 2-oxoacid dehydrogenase family.</text>
</comment>
<gene>
    <name evidence="20" type="ORF">CLODIP_2_CD00420</name>
</gene>
<dbReference type="PROSITE" id="PS50968">
    <property type="entry name" value="BIOTINYL_LIPOYL"/>
    <property type="match status" value="1"/>
</dbReference>
<dbReference type="InterPro" id="IPR013087">
    <property type="entry name" value="Znf_C2H2_type"/>
</dbReference>
<evidence type="ECO:0000313" key="21">
    <source>
        <dbReference type="Proteomes" id="UP000494165"/>
    </source>
</evidence>
<feature type="compositionally biased region" description="Pro residues" evidence="17">
    <location>
        <begin position="262"/>
        <end position="272"/>
    </location>
</feature>
<dbReference type="GO" id="GO:0008270">
    <property type="term" value="F:zinc ion binding"/>
    <property type="evidence" value="ECO:0007669"/>
    <property type="project" value="UniProtKB-KW"/>
</dbReference>
<comment type="subcellular location">
    <subcellularLocation>
        <location evidence="2">Mitochondrion</location>
    </subcellularLocation>
</comment>